<feature type="binding site" evidence="7">
    <location>
        <position position="111"/>
    </location>
    <ligand>
        <name>Zn(2+)</name>
        <dbReference type="ChEBI" id="CHEBI:29105"/>
    </ligand>
</feature>
<comment type="catalytic activity">
    <reaction evidence="6">
        <text>hydrogencarbonate + H(+) = CO2 + H2O</text>
        <dbReference type="Rhea" id="RHEA:10748"/>
        <dbReference type="ChEBI" id="CHEBI:15377"/>
        <dbReference type="ChEBI" id="CHEBI:15378"/>
        <dbReference type="ChEBI" id="CHEBI:16526"/>
        <dbReference type="ChEBI" id="CHEBI:17544"/>
        <dbReference type="EC" id="4.2.1.1"/>
    </reaction>
</comment>
<reference evidence="8 9" key="1">
    <citation type="submission" date="2019-08" db="EMBL/GenBank/DDBJ databases">
        <title>100 year-old enigma solved: identification of Planctomyces bekefii, the type genus and species of the phylum Planctomycetes.</title>
        <authorList>
            <person name="Svetlana D.N."/>
            <person name="Overmann J."/>
        </authorList>
    </citation>
    <scope>NUCLEOTIDE SEQUENCE [LARGE SCALE GENOMIC DNA]</scope>
    <source>
        <strain evidence="8">Phe10_nw2017</strain>
    </source>
</reference>
<comment type="caution">
    <text evidence="8">The sequence shown here is derived from an EMBL/GenBank/DDBJ whole genome shotgun (WGS) entry which is preliminary data.</text>
</comment>
<dbReference type="Proteomes" id="UP000321083">
    <property type="component" value="Unassembled WGS sequence"/>
</dbReference>
<keyword evidence="9" id="KW-1185">Reference proteome</keyword>
<feature type="binding site" evidence="7">
    <location>
        <position position="113"/>
    </location>
    <ligand>
        <name>Zn(2+)</name>
        <dbReference type="ChEBI" id="CHEBI:29105"/>
    </ligand>
</feature>
<dbReference type="EC" id="4.2.1.1" evidence="2"/>
<evidence type="ECO:0000256" key="5">
    <source>
        <dbReference type="ARBA" id="ARBA00023239"/>
    </source>
</evidence>
<dbReference type="Gene3D" id="3.40.1050.10">
    <property type="entry name" value="Carbonic anhydrase"/>
    <property type="match status" value="1"/>
</dbReference>
<evidence type="ECO:0000256" key="4">
    <source>
        <dbReference type="ARBA" id="ARBA00022833"/>
    </source>
</evidence>
<accession>A0A5C6M728</accession>
<feature type="binding site" evidence="7">
    <location>
        <position position="164"/>
    </location>
    <ligand>
        <name>Zn(2+)</name>
        <dbReference type="ChEBI" id="CHEBI:29105"/>
    </ligand>
</feature>
<dbReference type="Pfam" id="PF00484">
    <property type="entry name" value="Pro_CA"/>
    <property type="match status" value="1"/>
</dbReference>
<evidence type="ECO:0000256" key="3">
    <source>
        <dbReference type="ARBA" id="ARBA00022723"/>
    </source>
</evidence>
<evidence type="ECO:0000313" key="9">
    <source>
        <dbReference type="Proteomes" id="UP000321083"/>
    </source>
</evidence>
<dbReference type="PROSITE" id="PS51257">
    <property type="entry name" value="PROKAR_LIPOPROTEIN"/>
    <property type="match status" value="1"/>
</dbReference>
<evidence type="ECO:0000313" key="8">
    <source>
        <dbReference type="EMBL" id="TWW09949.1"/>
    </source>
</evidence>
<dbReference type="CDD" id="cd03378">
    <property type="entry name" value="beta_CA_cladeC"/>
    <property type="match status" value="1"/>
</dbReference>
<evidence type="ECO:0000256" key="2">
    <source>
        <dbReference type="ARBA" id="ARBA00012925"/>
    </source>
</evidence>
<keyword evidence="3 7" id="KW-0479">Metal-binding</keyword>
<dbReference type="AlphaFoldDB" id="A0A5C6M728"/>
<comment type="similarity">
    <text evidence="1">Belongs to the beta-class carbonic anhydrase family.</text>
</comment>
<feature type="binding site" evidence="7">
    <location>
        <position position="167"/>
    </location>
    <ligand>
        <name>Zn(2+)</name>
        <dbReference type="ChEBI" id="CHEBI:29105"/>
    </ligand>
</feature>
<proteinExistence type="inferred from homology"/>
<gene>
    <name evidence="8" type="ORF">E3A20_09240</name>
</gene>
<sequence length="252" mass="26773">MNRERSVHNDTCNCQPTRQSRRLLIGQGLVATACGLTGWLRHQTSLSAAVNPTPSHASIAPADIAPADALKKLYEGNQRFASGKPLAENRDMDRVRALAAGQKPFAAFLGCADSRVPIEIVFDQGFGDVFVTRIAGNVACSENIGSLEFGTRVLGARVLYVLGHTECGAVQATMKGDEVPGQISGLFQYIRPAVRQAPDLAAAVTQNVRNQALLLAESSPVIGRLLRQGELIIAGGVYDLKTGVVTPVEIAV</sequence>
<name>A0A5C6M728_9PLAN</name>
<dbReference type="SMART" id="SM00947">
    <property type="entry name" value="Pro_CA"/>
    <property type="match status" value="1"/>
</dbReference>
<keyword evidence="5" id="KW-0456">Lyase</keyword>
<dbReference type="InterPro" id="IPR001765">
    <property type="entry name" value="Carbonic_anhydrase"/>
</dbReference>
<reference evidence="8 9" key="2">
    <citation type="submission" date="2019-08" db="EMBL/GenBank/DDBJ databases">
        <authorList>
            <person name="Henke P."/>
        </authorList>
    </citation>
    <scope>NUCLEOTIDE SEQUENCE [LARGE SCALE GENOMIC DNA]</scope>
    <source>
        <strain evidence="8">Phe10_nw2017</strain>
    </source>
</reference>
<protein>
    <recommendedName>
        <fullName evidence="2">carbonic anhydrase</fullName>
        <ecNumber evidence="2">4.2.1.1</ecNumber>
    </recommendedName>
</protein>
<dbReference type="SUPFAM" id="SSF53056">
    <property type="entry name" value="beta-carbonic anhydrase, cab"/>
    <property type="match status" value="1"/>
</dbReference>
<dbReference type="EMBL" id="SRHE01000141">
    <property type="protein sequence ID" value="TWW09949.1"/>
    <property type="molecule type" value="Genomic_DNA"/>
</dbReference>
<organism evidence="8 9">
    <name type="scientific">Planctomyces bekefii</name>
    <dbReference type="NCBI Taxonomy" id="1653850"/>
    <lineage>
        <taxon>Bacteria</taxon>
        <taxon>Pseudomonadati</taxon>
        <taxon>Planctomycetota</taxon>
        <taxon>Planctomycetia</taxon>
        <taxon>Planctomycetales</taxon>
        <taxon>Planctomycetaceae</taxon>
        <taxon>Planctomyces</taxon>
    </lineage>
</organism>
<dbReference type="GO" id="GO:0008270">
    <property type="term" value="F:zinc ion binding"/>
    <property type="evidence" value="ECO:0007669"/>
    <property type="project" value="InterPro"/>
</dbReference>
<dbReference type="InterPro" id="IPR036874">
    <property type="entry name" value="Carbonic_anhydrase_sf"/>
</dbReference>
<evidence type="ECO:0000256" key="1">
    <source>
        <dbReference type="ARBA" id="ARBA00006217"/>
    </source>
</evidence>
<dbReference type="PANTHER" id="PTHR11002">
    <property type="entry name" value="CARBONIC ANHYDRASE"/>
    <property type="match status" value="1"/>
</dbReference>
<dbReference type="PANTHER" id="PTHR11002:SF76">
    <property type="entry name" value="CARBONIC ANHYDRASE"/>
    <property type="match status" value="1"/>
</dbReference>
<dbReference type="GO" id="GO:0004089">
    <property type="term" value="F:carbonate dehydratase activity"/>
    <property type="evidence" value="ECO:0007669"/>
    <property type="project" value="UniProtKB-EC"/>
</dbReference>
<comment type="cofactor">
    <cofactor evidence="7">
        <name>Zn(2+)</name>
        <dbReference type="ChEBI" id="CHEBI:29105"/>
    </cofactor>
    <text evidence="7">Binds 1 zinc ion per subunit.</text>
</comment>
<evidence type="ECO:0000256" key="7">
    <source>
        <dbReference type="PIRSR" id="PIRSR601765-1"/>
    </source>
</evidence>
<evidence type="ECO:0000256" key="6">
    <source>
        <dbReference type="ARBA" id="ARBA00048348"/>
    </source>
</evidence>
<keyword evidence="4 7" id="KW-0862">Zinc</keyword>